<name>K1R5X8_MAGGI</name>
<dbReference type="AlphaFoldDB" id="K1R5X8"/>
<dbReference type="InParanoid" id="K1R5X8"/>
<dbReference type="HOGENOM" id="CLU_3126403_0_0_1"/>
<protein>
    <submittedName>
        <fullName evidence="1">Uncharacterized protein</fullName>
    </submittedName>
</protein>
<sequence length="50" mass="5320">MTAVDTAHGESDEIFMDFKCLDPRLYVGIPGACGVPLVARLVVTGSRHAC</sequence>
<evidence type="ECO:0000313" key="1">
    <source>
        <dbReference type="EMBL" id="EKC36590.1"/>
    </source>
</evidence>
<gene>
    <name evidence="1" type="ORF">CGI_10018177</name>
</gene>
<dbReference type="EMBL" id="JH823242">
    <property type="protein sequence ID" value="EKC36590.1"/>
    <property type="molecule type" value="Genomic_DNA"/>
</dbReference>
<reference evidence="1" key="1">
    <citation type="journal article" date="2012" name="Nature">
        <title>The oyster genome reveals stress adaptation and complexity of shell formation.</title>
        <authorList>
            <person name="Zhang G."/>
            <person name="Fang X."/>
            <person name="Guo X."/>
            <person name="Li L."/>
            <person name="Luo R."/>
            <person name="Xu F."/>
            <person name="Yang P."/>
            <person name="Zhang L."/>
            <person name="Wang X."/>
            <person name="Qi H."/>
            <person name="Xiong Z."/>
            <person name="Que H."/>
            <person name="Xie Y."/>
            <person name="Holland P.W."/>
            <person name="Paps J."/>
            <person name="Zhu Y."/>
            <person name="Wu F."/>
            <person name="Chen Y."/>
            <person name="Wang J."/>
            <person name="Peng C."/>
            <person name="Meng J."/>
            <person name="Yang L."/>
            <person name="Liu J."/>
            <person name="Wen B."/>
            <person name="Zhang N."/>
            <person name="Huang Z."/>
            <person name="Zhu Q."/>
            <person name="Feng Y."/>
            <person name="Mount A."/>
            <person name="Hedgecock D."/>
            <person name="Xu Z."/>
            <person name="Liu Y."/>
            <person name="Domazet-Loso T."/>
            <person name="Du Y."/>
            <person name="Sun X."/>
            <person name="Zhang S."/>
            <person name="Liu B."/>
            <person name="Cheng P."/>
            <person name="Jiang X."/>
            <person name="Li J."/>
            <person name="Fan D."/>
            <person name="Wang W."/>
            <person name="Fu W."/>
            <person name="Wang T."/>
            <person name="Wang B."/>
            <person name="Zhang J."/>
            <person name="Peng Z."/>
            <person name="Li Y."/>
            <person name="Li N."/>
            <person name="Wang J."/>
            <person name="Chen M."/>
            <person name="He Y."/>
            <person name="Tan F."/>
            <person name="Song X."/>
            <person name="Zheng Q."/>
            <person name="Huang R."/>
            <person name="Yang H."/>
            <person name="Du X."/>
            <person name="Chen L."/>
            <person name="Yang M."/>
            <person name="Gaffney P.M."/>
            <person name="Wang S."/>
            <person name="Luo L."/>
            <person name="She Z."/>
            <person name="Ming Y."/>
            <person name="Huang W."/>
            <person name="Zhang S."/>
            <person name="Huang B."/>
            <person name="Zhang Y."/>
            <person name="Qu T."/>
            <person name="Ni P."/>
            <person name="Miao G."/>
            <person name="Wang J."/>
            <person name="Wang Q."/>
            <person name="Steinberg C.E."/>
            <person name="Wang H."/>
            <person name="Li N."/>
            <person name="Qian L."/>
            <person name="Zhang G."/>
            <person name="Li Y."/>
            <person name="Yang H."/>
            <person name="Liu X."/>
            <person name="Wang J."/>
            <person name="Yin Y."/>
            <person name="Wang J."/>
        </authorList>
    </citation>
    <scope>NUCLEOTIDE SEQUENCE [LARGE SCALE GENOMIC DNA]</scope>
    <source>
        <strain evidence="1">05x7-T-G4-1.051#20</strain>
    </source>
</reference>
<accession>K1R5X8</accession>
<proteinExistence type="predicted"/>
<organism evidence="1">
    <name type="scientific">Magallana gigas</name>
    <name type="common">Pacific oyster</name>
    <name type="synonym">Crassostrea gigas</name>
    <dbReference type="NCBI Taxonomy" id="29159"/>
    <lineage>
        <taxon>Eukaryota</taxon>
        <taxon>Metazoa</taxon>
        <taxon>Spiralia</taxon>
        <taxon>Lophotrochozoa</taxon>
        <taxon>Mollusca</taxon>
        <taxon>Bivalvia</taxon>
        <taxon>Autobranchia</taxon>
        <taxon>Pteriomorphia</taxon>
        <taxon>Ostreida</taxon>
        <taxon>Ostreoidea</taxon>
        <taxon>Ostreidae</taxon>
        <taxon>Magallana</taxon>
    </lineage>
</organism>